<dbReference type="Pfam" id="PF01810">
    <property type="entry name" value="LysE"/>
    <property type="match status" value="1"/>
</dbReference>
<dbReference type="EMBL" id="CP043311">
    <property type="protein sequence ID" value="QEY65200.1"/>
    <property type="molecule type" value="Genomic_DNA"/>
</dbReference>
<evidence type="ECO:0000313" key="7">
    <source>
        <dbReference type="EMBL" id="QEY65200.1"/>
    </source>
</evidence>
<sequence>MLSFFIAAMLLGFVFNAAPGAVFSETLRRGLRDGYRPALMVQIGSLVGDATWAALGLTGLALLLDSATVRYPLTIASALYLAWLGLQSLRDAHRPPQPSPEDGGATGGAFASGAALSLTNPQNIVYWAAMGGAMAAVGVAEPTPTHLAVFFGGFMLSSLLWCFICAGLVDWFRRAASTLWHRVTYLACGLCLLALSGMTAAELMKIA</sequence>
<accession>A0A5J6QRT3</accession>
<protein>
    <submittedName>
        <fullName evidence="7">Chemotaxis protein</fullName>
    </submittedName>
</protein>
<dbReference type="GO" id="GO:0015171">
    <property type="term" value="F:amino acid transmembrane transporter activity"/>
    <property type="evidence" value="ECO:0007669"/>
    <property type="project" value="TreeGrafter"/>
</dbReference>
<organism evidence="7 8">
    <name type="scientific">Metapseudomonas lalkuanensis</name>
    <dbReference type="NCBI Taxonomy" id="2604832"/>
    <lineage>
        <taxon>Bacteria</taxon>
        <taxon>Pseudomonadati</taxon>
        <taxon>Pseudomonadota</taxon>
        <taxon>Gammaproteobacteria</taxon>
        <taxon>Pseudomonadales</taxon>
        <taxon>Pseudomonadaceae</taxon>
        <taxon>Metapseudomonas</taxon>
    </lineage>
</organism>
<dbReference type="GO" id="GO:0005886">
    <property type="term" value="C:plasma membrane"/>
    <property type="evidence" value="ECO:0007669"/>
    <property type="project" value="UniProtKB-SubCell"/>
</dbReference>
<feature type="transmembrane region" description="Helical" evidence="6">
    <location>
        <begin position="124"/>
        <end position="140"/>
    </location>
</feature>
<dbReference type="KEGG" id="plal:FXN65_25235"/>
<keyword evidence="5 6" id="KW-0472">Membrane</keyword>
<dbReference type="InterPro" id="IPR001123">
    <property type="entry name" value="LeuE-type"/>
</dbReference>
<keyword evidence="3 6" id="KW-0812">Transmembrane</keyword>
<evidence type="ECO:0000256" key="4">
    <source>
        <dbReference type="ARBA" id="ARBA00022989"/>
    </source>
</evidence>
<evidence type="ECO:0000313" key="8">
    <source>
        <dbReference type="Proteomes" id="UP000327179"/>
    </source>
</evidence>
<comment type="subcellular location">
    <subcellularLocation>
        <location evidence="1">Cell membrane</location>
        <topology evidence="1">Multi-pass membrane protein</topology>
    </subcellularLocation>
</comment>
<evidence type="ECO:0000256" key="6">
    <source>
        <dbReference type="SAM" id="Phobius"/>
    </source>
</evidence>
<feature type="transmembrane region" description="Helical" evidence="6">
    <location>
        <begin position="147"/>
        <end position="172"/>
    </location>
</feature>
<keyword evidence="2" id="KW-1003">Cell membrane</keyword>
<dbReference type="PANTHER" id="PTHR30086:SF20">
    <property type="entry name" value="ARGININE EXPORTER PROTEIN ARGO-RELATED"/>
    <property type="match status" value="1"/>
</dbReference>
<feature type="transmembrane region" description="Helical" evidence="6">
    <location>
        <begin position="184"/>
        <end position="204"/>
    </location>
</feature>
<dbReference type="PANTHER" id="PTHR30086">
    <property type="entry name" value="ARGININE EXPORTER PROTEIN ARGO"/>
    <property type="match status" value="1"/>
</dbReference>
<dbReference type="RefSeq" id="WP_151137557.1">
    <property type="nucleotide sequence ID" value="NZ_CP043311.1"/>
</dbReference>
<gene>
    <name evidence="7" type="ORF">FXN65_25235</name>
</gene>
<feature type="transmembrane region" description="Helical" evidence="6">
    <location>
        <begin position="40"/>
        <end position="64"/>
    </location>
</feature>
<evidence type="ECO:0000256" key="2">
    <source>
        <dbReference type="ARBA" id="ARBA00022475"/>
    </source>
</evidence>
<dbReference type="Proteomes" id="UP000327179">
    <property type="component" value="Chromosome"/>
</dbReference>
<keyword evidence="8" id="KW-1185">Reference proteome</keyword>
<dbReference type="AlphaFoldDB" id="A0A5J6QRT3"/>
<evidence type="ECO:0000256" key="1">
    <source>
        <dbReference type="ARBA" id="ARBA00004651"/>
    </source>
</evidence>
<name>A0A5J6QRT3_9GAMM</name>
<keyword evidence="4 6" id="KW-1133">Transmembrane helix</keyword>
<evidence type="ECO:0000256" key="5">
    <source>
        <dbReference type="ARBA" id="ARBA00023136"/>
    </source>
</evidence>
<evidence type="ECO:0000256" key="3">
    <source>
        <dbReference type="ARBA" id="ARBA00022692"/>
    </source>
</evidence>
<reference evidence="7 8" key="1">
    <citation type="submission" date="2019-08" db="EMBL/GenBank/DDBJ databases">
        <title>Whole-genome Sequencing of e-waste polymer degrading bacterium Pseudomonas sp. strain PE08.</title>
        <authorList>
            <person name="Kirdat K."/>
            <person name="Debbarma P."/>
            <person name="Narawade N."/>
            <person name="Suyal D."/>
            <person name="Thorat V."/>
            <person name="Shouche Y."/>
            <person name="Goel R."/>
            <person name="Yadav A."/>
        </authorList>
    </citation>
    <scope>NUCLEOTIDE SEQUENCE [LARGE SCALE GENOMIC DNA]</scope>
    <source>
        <strain evidence="7 8">PE08</strain>
    </source>
</reference>
<proteinExistence type="predicted"/>